<reference evidence="1 2" key="1">
    <citation type="submission" date="2020-05" db="EMBL/GenBank/DDBJ databases">
        <title>Azospirillum oleiclasticum sp. nov, a nitrogen-fixing and heavy crude oil-emulsifying bacterium isolated from the crude oil of Yumen Oilfield.</title>
        <authorList>
            <person name="Wu D."/>
            <person name="Cai M."/>
            <person name="Zhang X."/>
        </authorList>
    </citation>
    <scope>NUCLEOTIDE SEQUENCE [LARGE SCALE GENOMIC DNA]</scope>
    <source>
        <strain evidence="1 2">ROY-1-1-2</strain>
    </source>
</reference>
<dbReference type="Proteomes" id="UP000584642">
    <property type="component" value="Unassembled WGS sequence"/>
</dbReference>
<sequence>MHVVLTLTRRDPATAGSTLCPGERLVCISEHAAWAQAERLLTTNRFVGARLLRLWGDDTAVVEAEHVASIGTVGNSD</sequence>
<evidence type="ECO:0000313" key="1">
    <source>
        <dbReference type="EMBL" id="NYZ20522.1"/>
    </source>
</evidence>
<keyword evidence="2" id="KW-1185">Reference proteome</keyword>
<name>A0ABX2T873_9PROT</name>
<proteinExistence type="predicted"/>
<accession>A0ABX2T873</accession>
<evidence type="ECO:0000313" key="2">
    <source>
        <dbReference type="Proteomes" id="UP000584642"/>
    </source>
</evidence>
<dbReference type="EMBL" id="JABFDB010000008">
    <property type="protein sequence ID" value="NYZ20522.1"/>
    <property type="molecule type" value="Genomic_DNA"/>
</dbReference>
<organism evidence="1 2">
    <name type="scientific">Azospirillum oleiclasticum</name>
    <dbReference type="NCBI Taxonomy" id="2735135"/>
    <lineage>
        <taxon>Bacteria</taxon>
        <taxon>Pseudomonadati</taxon>
        <taxon>Pseudomonadota</taxon>
        <taxon>Alphaproteobacteria</taxon>
        <taxon>Rhodospirillales</taxon>
        <taxon>Azospirillaceae</taxon>
        <taxon>Azospirillum</taxon>
    </lineage>
</organism>
<comment type="caution">
    <text evidence="1">The sequence shown here is derived from an EMBL/GenBank/DDBJ whole genome shotgun (WGS) entry which is preliminary data.</text>
</comment>
<protein>
    <submittedName>
        <fullName evidence="1">Uncharacterized protein</fullName>
    </submittedName>
</protein>
<gene>
    <name evidence="1" type="ORF">HND93_12440</name>
</gene>